<sequence length="100" mass="10834">MSNSNVKYRSIAFGTWDVGDARKVVEEKYYGFRNKKDGCSMSVDNSTPSTPTTSATNTLSGYTSSSTPTSNESTSTKSFEDCLSSSETIATSSNSRLDKR</sequence>
<name>A0AC35U3G1_9BILA</name>
<evidence type="ECO:0000313" key="2">
    <source>
        <dbReference type="WBParaSite" id="RSKR_0000741000.1"/>
    </source>
</evidence>
<reference evidence="2" key="1">
    <citation type="submission" date="2016-11" db="UniProtKB">
        <authorList>
            <consortium name="WormBaseParasite"/>
        </authorList>
    </citation>
    <scope>IDENTIFICATION</scope>
    <source>
        <strain evidence="2">KR3021</strain>
    </source>
</reference>
<proteinExistence type="predicted"/>
<dbReference type="Proteomes" id="UP000095286">
    <property type="component" value="Unplaced"/>
</dbReference>
<evidence type="ECO:0000313" key="1">
    <source>
        <dbReference type="Proteomes" id="UP000095286"/>
    </source>
</evidence>
<organism evidence="1 2">
    <name type="scientific">Rhabditophanes sp. KR3021</name>
    <dbReference type="NCBI Taxonomy" id="114890"/>
    <lineage>
        <taxon>Eukaryota</taxon>
        <taxon>Metazoa</taxon>
        <taxon>Ecdysozoa</taxon>
        <taxon>Nematoda</taxon>
        <taxon>Chromadorea</taxon>
        <taxon>Rhabditida</taxon>
        <taxon>Tylenchina</taxon>
        <taxon>Panagrolaimomorpha</taxon>
        <taxon>Strongyloidoidea</taxon>
        <taxon>Alloionematidae</taxon>
        <taxon>Rhabditophanes</taxon>
    </lineage>
</organism>
<dbReference type="WBParaSite" id="RSKR_0000741000.1">
    <property type="protein sequence ID" value="RSKR_0000741000.1"/>
    <property type="gene ID" value="RSKR_0000741000"/>
</dbReference>
<accession>A0AC35U3G1</accession>
<protein>
    <submittedName>
        <fullName evidence="2">Uncharacterized protein</fullName>
    </submittedName>
</protein>